<evidence type="ECO:0000313" key="1">
    <source>
        <dbReference type="EMBL" id="GAB1224003.1"/>
    </source>
</evidence>
<sequence length="57" mass="6350">MKQNLIGLIGTLIKSLGEVMLFDCIEQLAEGKVLNEFTSLIQNLSNNIPQNGYNRVN</sequence>
<name>A0ABQ0DMB0_9EUKA</name>
<organism evidence="1 2">
    <name type="scientific">Entamoeba nuttalli</name>
    <dbReference type="NCBI Taxonomy" id="412467"/>
    <lineage>
        <taxon>Eukaryota</taxon>
        <taxon>Amoebozoa</taxon>
        <taxon>Evosea</taxon>
        <taxon>Archamoebae</taxon>
        <taxon>Mastigamoebida</taxon>
        <taxon>Entamoebidae</taxon>
        <taxon>Entamoeba</taxon>
    </lineage>
</organism>
<dbReference type="EMBL" id="BAAFRS010000170">
    <property type="protein sequence ID" value="GAB1224003.1"/>
    <property type="molecule type" value="Genomic_DNA"/>
</dbReference>
<keyword evidence="2" id="KW-1185">Reference proteome</keyword>
<comment type="caution">
    <text evidence="1">The sequence shown here is derived from an EMBL/GenBank/DDBJ whole genome shotgun (WGS) entry which is preliminary data.</text>
</comment>
<reference evidence="1 2" key="1">
    <citation type="journal article" date="2019" name="PLoS Negl. Trop. Dis.">
        <title>Whole genome sequencing of Entamoeba nuttalli reveals mammalian host-related molecular signatures and a novel octapeptide-repeat surface protein.</title>
        <authorList>
            <person name="Tanaka M."/>
            <person name="Makiuchi T."/>
            <person name="Komiyama T."/>
            <person name="Shiina T."/>
            <person name="Osaki K."/>
            <person name="Tachibana H."/>
        </authorList>
    </citation>
    <scope>NUCLEOTIDE SEQUENCE [LARGE SCALE GENOMIC DNA]</scope>
    <source>
        <strain evidence="1 2">P19-061405</strain>
    </source>
</reference>
<dbReference type="Proteomes" id="UP001628156">
    <property type="component" value="Unassembled WGS sequence"/>
</dbReference>
<gene>
    <name evidence="1" type="ORF">ENUP19_0170G0015</name>
</gene>
<accession>A0ABQ0DMB0</accession>
<proteinExistence type="predicted"/>
<evidence type="ECO:0000313" key="2">
    <source>
        <dbReference type="Proteomes" id="UP001628156"/>
    </source>
</evidence>
<protein>
    <submittedName>
        <fullName evidence="1">Uncharacterized protein</fullName>
    </submittedName>
</protein>